<dbReference type="FunFam" id="3.30.160.60:FF:000452">
    <property type="entry name" value="Transcription factor Ovo-like 2"/>
    <property type="match status" value="1"/>
</dbReference>
<evidence type="ECO:0000256" key="5">
    <source>
        <dbReference type="ARBA" id="ARBA00022833"/>
    </source>
</evidence>
<dbReference type="InterPro" id="IPR036236">
    <property type="entry name" value="Znf_C2H2_sf"/>
</dbReference>
<dbReference type="SUPFAM" id="SSF57667">
    <property type="entry name" value="beta-beta-alpha zinc fingers"/>
    <property type="match status" value="2"/>
</dbReference>
<dbReference type="GO" id="GO:0048731">
    <property type="term" value="P:system development"/>
    <property type="evidence" value="ECO:0007669"/>
    <property type="project" value="UniProtKB-ARBA"/>
</dbReference>
<evidence type="ECO:0000256" key="6">
    <source>
        <dbReference type="ARBA" id="ARBA00023242"/>
    </source>
</evidence>
<evidence type="ECO:0000256" key="2">
    <source>
        <dbReference type="ARBA" id="ARBA00022723"/>
    </source>
</evidence>
<dbReference type="STRING" id="33528.ENSGAFP00000025889"/>
<dbReference type="InterPro" id="IPR027756">
    <property type="entry name" value="Ovo-like"/>
</dbReference>
<keyword evidence="6" id="KW-0539">Nucleus</keyword>
<evidence type="ECO:0000256" key="7">
    <source>
        <dbReference type="PROSITE-ProRule" id="PRU00042"/>
    </source>
</evidence>
<feature type="domain" description="C2H2-type" evidence="9">
    <location>
        <begin position="177"/>
        <end position="204"/>
    </location>
</feature>
<organism evidence="10 11">
    <name type="scientific">Gambusia affinis</name>
    <name type="common">Western mosquitofish</name>
    <name type="synonym">Heterandria affinis</name>
    <dbReference type="NCBI Taxonomy" id="33528"/>
    <lineage>
        <taxon>Eukaryota</taxon>
        <taxon>Metazoa</taxon>
        <taxon>Chordata</taxon>
        <taxon>Craniata</taxon>
        <taxon>Vertebrata</taxon>
        <taxon>Euteleostomi</taxon>
        <taxon>Actinopterygii</taxon>
        <taxon>Neopterygii</taxon>
        <taxon>Teleostei</taxon>
        <taxon>Neoteleostei</taxon>
        <taxon>Acanthomorphata</taxon>
        <taxon>Ovalentaria</taxon>
        <taxon>Atherinomorphae</taxon>
        <taxon>Cyprinodontiformes</taxon>
        <taxon>Poeciliidae</taxon>
        <taxon>Poeciliinae</taxon>
        <taxon>Gambusia</taxon>
    </lineage>
</organism>
<dbReference type="Proteomes" id="UP000250572">
    <property type="component" value="Unassembled WGS sequence"/>
</dbReference>
<proteinExistence type="predicted"/>
<dbReference type="PROSITE" id="PS00028">
    <property type="entry name" value="ZINC_FINGER_C2H2_1"/>
    <property type="match status" value="3"/>
</dbReference>
<dbReference type="GO" id="GO:0003006">
    <property type="term" value="P:developmental process involved in reproduction"/>
    <property type="evidence" value="ECO:0007669"/>
    <property type="project" value="UniProtKB-ARBA"/>
</dbReference>
<dbReference type="SMART" id="SM00355">
    <property type="entry name" value="ZnF_C2H2"/>
    <property type="match status" value="3"/>
</dbReference>
<accession>A0A315WAZ8</accession>
<evidence type="ECO:0000313" key="10">
    <source>
        <dbReference type="EMBL" id="PWA32944.1"/>
    </source>
</evidence>
<feature type="compositionally biased region" description="Low complexity" evidence="8">
    <location>
        <begin position="77"/>
        <end position="88"/>
    </location>
</feature>
<dbReference type="EMBL" id="NHOQ01000105">
    <property type="protein sequence ID" value="PWA32944.1"/>
    <property type="molecule type" value="Genomic_DNA"/>
</dbReference>
<dbReference type="Pfam" id="PF13465">
    <property type="entry name" value="zf-H2C2_2"/>
    <property type="match status" value="1"/>
</dbReference>
<feature type="domain" description="C2H2-type" evidence="9">
    <location>
        <begin position="233"/>
        <end position="257"/>
    </location>
</feature>
<dbReference type="PANTHER" id="PTHR10032:SF272">
    <property type="entry name" value="OVO-LIKE ZINC FINGER 1A-RELATED"/>
    <property type="match status" value="1"/>
</dbReference>
<comment type="caution">
    <text evidence="10">The sequence shown here is derived from an EMBL/GenBank/DDBJ whole genome shotgun (WGS) entry which is preliminary data.</text>
</comment>
<feature type="domain" description="C2H2-type" evidence="9">
    <location>
        <begin position="205"/>
        <end position="232"/>
    </location>
</feature>
<sequence>MPRAFLVKKANVSPWKRNWSELPDHERGDVYIPVCIFPNSVLTTEVEASPAETVPLCLTKHSSSDHHAQLPSSTALGQPRSPSGSPGRSDIRRSLHSGSLYVRSKMKVTTGKLPPDPTPPPPALPPIPIPSPPPLPPQAAVMAAAPKRTPAPSEPPSMVNKPAGQNQNTPPTPAGAFVCQVCQKTFQFQRMLNRHVKCHSDTKRHLCPFCGKGFNDTFDLKRHVRTHTGVRPYKCSLCDKAFTQRCSLESHMKKIHSVTLNYSYKERRNKLYVCEECGHTAGTQDELADSDDTNGSAGQ</sequence>
<dbReference type="GO" id="GO:0009887">
    <property type="term" value="P:animal organ morphogenesis"/>
    <property type="evidence" value="ECO:0007669"/>
    <property type="project" value="UniProtKB-ARBA"/>
</dbReference>
<dbReference type="GO" id="GO:0005634">
    <property type="term" value="C:nucleus"/>
    <property type="evidence" value="ECO:0007669"/>
    <property type="project" value="UniProtKB-SubCell"/>
</dbReference>
<evidence type="ECO:0000256" key="3">
    <source>
        <dbReference type="ARBA" id="ARBA00022737"/>
    </source>
</evidence>
<dbReference type="GO" id="GO:0008270">
    <property type="term" value="F:zinc ion binding"/>
    <property type="evidence" value="ECO:0007669"/>
    <property type="project" value="UniProtKB-KW"/>
</dbReference>
<dbReference type="GO" id="GO:0009913">
    <property type="term" value="P:epidermal cell differentiation"/>
    <property type="evidence" value="ECO:0007669"/>
    <property type="project" value="TreeGrafter"/>
</dbReference>
<evidence type="ECO:0000256" key="4">
    <source>
        <dbReference type="ARBA" id="ARBA00022771"/>
    </source>
</evidence>
<evidence type="ECO:0000256" key="1">
    <source>
        <dbReference type="ARBA" id="ARBA00004123"/>
    </source>
</evidence>
<evidence type="ECO:0000259" key="9">
    <source>
        <dbReference type="PROSITE" id="PS50157"/>
    </source>
</evidence>
<dbReference type="GO" id="GO:0000978">
    <property type="term" value="F:RNA polymerase II cis-regulatory region sequence-specific DNA binding"/>
    <property type="evidence" value="ECO:0007669"/>
    <property type="project" value="TreeGrafter"/>
</dbReference>
<reference evidence="10 11" key="1">
    <citation type="journal article" date="2018" name="G3 (Bethesda)">
        <title>A High-Quality Reference Genome for the Invasive Mosquitofish Gambusia affinis Using a Chicago Library.</title>
        <authorList>
            <person name="Hoffberg S.L."/>
            <person name="Troendle N.J."/>
            <person name="Glenn T.C."/>
            <person name="Mahmud O."/>
            <person name="Louha S."/>
            <person name="Chalopin D."/>
            <person name="Bennetzen J.L."/>
            <person name="Mauricio R."/>
        </authorList>
    </citation>
    <scope>NUCLEOTIDE SEQUENCE [LARGE SCALE GENOMIC DNA]</scope>
    <source>
        <strain evidence="10">NE01/NJP1002.9</strain>
        <tissue evidence="10">Muscle</tissue>
    </source>
</reference>
<keyword evidence="5" id="KW-0862">Zinc</keyword>
<dbReference type="FunFam" id="3.30.160.60:FF:000246">
    <property type="entry name" value="Transcription factor Ovo-like 2"/>
    <property type="match status" value="1"/>
</dbReference>
<keyword evidence="11" id="KW-1185">Reference proteome</keyword>
<keyword evidence="4 7" id="KW-0863">Zinc-finger</keyword>
<keyword evidence="3" id="KW-0677">Repeat</keyword>
<dbReference type="AlphaFoldDB" id="A0A315WAZ8"/>
<gene>
    <name evidence="10" type="ORF">CCH79_00015520</name>
</gene>
<name>A0A315WAZ8_GAMAF</name>
<evidence type="ECO:0000256" key="8">
    <source>
        <dbReference type="SAM" id="MobiDB-lite"/>
    </source>
</evidence>
<evidence type="ECO:0000313" key="11">
    <source>
        <dbReference type="Proteomes" id="UP000250572"/>
    </source>
</evidence>
<feature type="compositionally biased region" description="Pro residues" evidence="8">
    <location>
        <begin position="114"/>
        <end position="137"/>
    </location>
</feature>
<dbReference type="InterPro" id="IPR013087">
    <property type="entry name" value="Znf_C2H2_type"/>
</dbReference>
<comment type="subcellular location">
    <subcellularLocation>
        <location evidence="1">Nucleus</location>
    </subcellularLocation>
</comment>
<dbReference type="PANTHER" id="PTHR10032">
    <property type="entry name" value="ZINC FINGER PROTEIN WITH KRAB AND SCAN DOMAINS"/>
    <property type="match status" value="1"/>
</dbReference>
<dbReference type="PROSITE" id="PS50157">
    <property type="entry name" value="ZINC_FINGER_C2H2_2"/>
    <property type="match status" value="3"/>
</dbReference>
<feature type="region of interest" description="Disordered" evidence="8">
    <location>
        <begin position="62"/>
        <end position="171"/>
    </location>
</feature>
<dbReference type="Gene3D" id="3.30.160.60">
    <property type="entry name" value="Classic Zinc Finger"/>
    <property type="match status" value="2"/>
</dbReference>
<protein>
    <recommendedName>
        <fullName evidence="9">C2H2-type domain-containing protein</fullName>
    </recommendedName>
</protein>
<keyword evidence="2" id="KW-0479">Metal-binding</keyword>
<dbReference type="GO" id="GO:0000981">
    <property type="term" value="F:DNA-binding transcription factor activity, RNA polymerase II-specific"/>
    <property type="evidence" value="ECO:0007669"/>
    <property type="project" value="TreeGrafter"/>
</dbReference>